<dbReference type="SUPFAM" id="SSF160240">
    <property type="entry name" value="Cation efflux protein cytoplasmic domain-like"/>
    <property type="match status" value="1"/>
</dbReference>
<name>A0A9D1IG75_9FIRM</name>
<comment type="caution">
    <text evidence="10">The sequence shown here is derived from an EMBL/GenBank/DDBJ whole genome shotgun (WGS) entry which is preliminary data.</text>
</comment>
<feature type="transmembrane region" description="Helical" evidence="7">
    <location>
        <begin position="125"/>
        <end position="148"/>
    </location>
</feature>
<feature type="transmembrane region" description="Helical" evidence="7">
    <location>
        <begin position="95"/>
        <end position="113"/>
    </location>
</feature>
<reference evidence="10" key="2">
    <citation type="journal article" date="2021" name="PeerJ">
        <title>Extensive microbial diversity within the chicken gut microbiome revealed by metagenomics and culture.</title>
        <authorList>
            <person name="Gilroy R."/>
            <person name="Ravi A."/>
            <person name="Getino M."/>
            <person name="Pursley I."/>
            <person name="Horton D.L."/>
            <person name="Alikhan N.F."/>
            <person name="Baker D."/>
            <person name="Gharbi K."/>
            <person name="Hall N."/>
            <person name="Watson M."/>
            <person name="Adriaenssens E.M."/>
            <person name="Foster-Nyarko E."/>
            <person name="Jarju S."/>
            <person name="Secka A."/>
            <person name="Antonio M."/>
            <person name="Oren A."/>
            <person name="Chaudhuri R.R."/>
            <person name="La Ragione R."/>
            <person name="Hildebrand F."/>
            <person name="Pallen M.J."/>
        </authorList>
    </citation>
    <scope>NUCLEOTIDE SEQUENCE</scope>
    <source>
        <strain evidence="10">ChiGjej1B1-19959</strain>
    </source>
</reference>
<feature type="domain" description="Cation efflux protein transmembrane" evidence="8">
    <location>
        <begin position="30"/>
        <end position="221"/>
    </location>
</feature>
<evidence type="ECO:0000256" key="2">
    <source>
        <dbReference type="ARBA" id="ARBA00008114"/>
    </source>
</evidence>
<dbReference type="Gene3D" id="3.30.70.1350">
    <property type="entry name" value="Cation efflux protein, cytoplasmic domain"/>
    <property type="match status" value="1"/>
</dbReference>
<dbReference type="InterPro" id="IPR050291">
    <property type="entry name" value="CDF_Transporter"/>
</dbReference>
<dbReference type="NCBIfam" id="TIGR01297">
    <property type="entry name" value="CDF"/>
    <property type="match status" value="1"/>
</dbReference>
<keyword evidence="4 7" id="KW-0812">Transmembrane</keyword>
<feature type="transmembrane region" description="Helical" evidence="7">
    <location>
        <begin position="21"/>
        <end position="41"/>
    </location>
</feature>
<dbReference type="FunFam" id="1.20.1510.10:FF:000006">
    <property type="entry name" value="Divalent cation efflux transporter"/>
    <property type="match status" value="1"/>
</dbReference>
<dbReference type="EMBL" id="DVMW01000036">
    <property type="protein sequence ID" value="HIU36121.1"/>
    <property type="molecule type" value="Genomic_DNA"/>
</dbReference>
<comment type="subcellular location">
    <subcellularLocation>
        <location evidence="1">Membrane</location>
        <topology evidence="1">Multi-pass membrane protein</topology>
    </subcellularLocation>
</comment>
<feature type="domain" description="Cation efflux protein cytoplasmic" evidence="9">
    <location>
        <begin position="225"/>
        <end position="301"/>
    </location>
</feature>
<gene>
    <name evidence="10" type="ORF">IAC53_05920</name>
</gene>
<dbReference type="InterPro" id="IPR027469">
    <property type="entry name" value="Cation_efflux_TMD_sf"/>
</dbReference>
<dbReference type="InterPro" id="IPR002524">
    <property type="entry name" value="Cation_efflux"/>
</dbReference>
<protein>
    <submittedName>
        <fullName evidence="10">Cation transporter</fullName>
    </submittedName>
</protein>
<dbReference type="AlphaFoldDB" id="A0A9D1IG75"/>
<evidence type="ECO:0000259" key="8">
    <source>
        <dbReference type="Pfam" id="PF01545"/>
    </source>
</evidence>
<evidence type="ECO:0000256" key="1">
    <source>
        <dbReference type="ARBA" id="ARBA00004141"/>
    </source>
</evidence>
<dbReference type="Pfam" id="PF16916">
    <property type="entry name" value="ZT_dimer"/>
    <property type="match status" value="1"/>
</dbReference>
<feature type="transmembrane region" description="Helical" evidence="7">
    <location>
        <begin position="195"/>
        <end position="213"/>
    </location>
</feature>
<dbReference type="PANTHER" id="PTHR43840">
    <property type="entry name" value="MITOCHONDRIAL METAL TRANSPORTER 1-RELATED"/>
    <property type="match status" value="1"/>
</dbReference>
<dbReference type="Pfam" id="PF01545">
    <property type="entry name" value="Cation_efflux"/>
    <property type="match status" value="1"/>
</dbReference>
<proteinExistence type="inferred from homology"/>
<sequence>MIDRLAQRIARADKSPGALHTAYGQIGGAVGILVNALLAAGKLFAGTASGSVSIAADAVNNLSDAASSLVTLIGFRIAKKPADKDHPYGHGRSEYIAALTVSFLILLMGFELLKSSAARIREPAAVTYSAAALAVLLVSIAAKLWLAWFNHKLGKKTGSAASRAVVADSLSDTAATAVALLSLVLSRYTDVPVDGWFGVVVALFIFRAGIGAFKDTVNLLLGKPPEPEFVAALEREICSYDGILGVHDLIVHDYGPGRIFASAHAEVPANVDVMQSHDTVDLIERDLREKFGILISIHMDPIVTDDAYVDALRALCGEVLKHIDSALRFHDFRVVRGPTHTNLIFDVVVPVGFKTPDAELIRRISADFSKIDERYFCVVTVDRGFN</sequence>
<dbReference type="InterPro" id="IPR036837">
    <property type="entry name" value="Cation_efflux_CTD_sf"/>
</dbReference>
<accession>A0A9D1IG75</accession>
<keyword evidence="5 7" id="KW-1133">Transmembrane helix</keyword>
<dbReference type="Proteomes" id="UP000824071">
    <property type="component" value="Unassembled WGS sequence"/>
</dbReference>
<keyword evidence="3" id="KW-0813">Transport</keyword>
<dbReference type="InterPro" id="IPR058533">
    <property type="entry name" value="Cation_efflux_TM"/>
</dbReference>
<dbReference type="SUPFAM" id="SSF161111">
    <property type="entry name" value="Cation efflux protein transmembrane domain-like"/>
    <property type="match status" value="1"/>
</dbReference>
<dbReference type="Gene3D" id="1.20.1510.10">
    <property type="entry name" value="Cation efflux protein transmembrane domain"/>
    <property type="match status" value="1"/>
</dbReference>
<dbReference type="GO" id="GO:0008324">
    <property type="term" value="F:monoatomic cation transmembrane transporter activity"/>
    <property type="evidence" value="ECO:0007669"/>
    <property type="project" value="InterPro"/>
</dbReference>
<evidence type="ECO:0000259" key="9">
    <source>
        <dbReference type="Pfam" id="PF16916"/>
    </source>
</evidence>
<keyword evidence="6 7" id="KW-0472">Membrane</keyword>
<evidence type="ECO:0000256" key="6">
    <source>
        <dbReference type="ARBA" id="ARBA00023136"/>
    </source>
</evidence>
<evidence type="ECO:0000256" key="5">
    <source>
        <dbReference type="ARBA" id="ARBA00022989"/>
    </source>
</evidence>
<evidence type="ECO:0000313" key="11">
    <source>
        <dbReference type="Proteomes" id="UP000824071"/>
    </source>
</evidence>
<evidence type="ECO:0000256" key="7">
    <source>
        <dbReference type="SAM" id="Phobius"/>
    </source>
</evidence>
<evidence type="ECO:0000313" key="10">
    <source>
        <dbReference type="EMBL" id="HIU36121.1"/>
    </source>
</evidence>
<evidence type="ECO:0000256" key="4">
    <source>
        <dbReference type="ARBA" id="ARBA00022692"/>
    </source>
</evidence>
<dbReference type="InterPro" id="IPR027470">
    <property type="entry name" value="Cation_efflux_CTD"/>
</dbReference>
<dbReference type="PANTHER" id="PTHR43840:SF15">
    <property type="entry name" value="MITOCHONDRIAL METAL TRANSPORTER 1-RELATED"/>
    <property type="match status" value="1"/>
</dbReference>
<organism evidence="10 11">
    <name type="scientific">Candidatus Fimenecus excrementigallinarum</name>
    <dbReference type="NCBI Taxonomy" id="2840816"/>
    <lineage>
        <taxon>Bacteria</taxon>
        <taxon>Bacillati</taxon>
        <taxon>Bacillota</taxon>
        <taxon>Clostridia</taxon>
        <taxon>Candidatus Fimenecus</taxon>
    </lineage>
</organism>
<evidence type="ECO:0000256" key="3">
    <source>
        <dbReference type="ARBA" id="ARBA00022448"/>
    </source>
</evidence>
<reference evidence="10" key="1">
    <citation type="submission" date="2020-10" db="EMBL/GenBank/DDBJ databases">
        <authorList>
            <person name="Gilroy R."/>
        </authorList>
    </citation>
    <scope>NUCLEOTIDE SEQUENCE</scope>
    <source>
        <strain evidence="10">ChiGjej1B1-19959</strain>
    </source>
</reference>
<comment type="similarity">
    <text evidence="2">Belongs to the cation diffusion facilitator (CDF) transporter (TC 2.A.4) family.</text>
</comment>
<dbReference type="GO" id="GO:0016020">
    <property type="term" value="C:membrane"/>
    <property type="evidence" value="ECO:0007669"/>
    <property type="project" value="UniProtKB-SubCell"/>
</dbReference>